<dbReference type="PROSITE" id="PS50931">
    <property type="entry name" value="HTH_LYSR"/>
    <property type="match status" value="1"/>
</dbReference>
<dbReference type="Proteomes" id="UP000461670">
    <property type="component" value="Unassembled WGS sequence"/>
</dbReference>
<keyword evidence="3" id="KW-0238">DNA-binding</keyword>
<comment type="similarity">
    <text evidence="1">Belongs to the LysR transcriptional regulatory family.</text>
</comment>
<dbReference type="GO" id="GO:0032993">
    <property type="term" value="C:protein-DNA complex"/>
    <property type="evidence" value="ECO:0007669"/>
    <property type="project" value="TreeGrafter"/>
</dbReference>
<proteinExistence type="inferred from homology"/>
<dbReference type="PANTHER" id="PTHR30346:SF0">
    <property type="entry name" value="HCA OPERON TRANSCRIPTIONAL ACTIVATOR HCAR"/>
    <property type="match status" value="1"/>
</dbReference>
<dbReference type="Pfam" id="PF00126">
    <property type="entry name" value="HTH_1"/>
    <property type="match status" value="1"/>
</dbReference>
<name>A0A7V8JPM3_9BURK</name>
<dbReference type="AlphaFoldDB" id="A0A7V8JPM3"/>
<gene>
    <name evidence="6" type="primary">benM_2</name>
    <name evidence="6" type="ORF">GAK30_02836</name>
</gene>
<dbReference type="Gene3D" id="1.10.10.10">
    <property type="entry name" value="Winged helix-like DNA-binding domain superfamily/Winged helix DNA-binding domain"/>
    <property type="match status" value="1"/>
</dbReference>
<dbReference type="GO" id="GO:0003677">
    <property type="term" value="F:DNA binding"/>
    <property type="evidence" value="ECO:0007669"/>
    <property type="project" value="UniProtKB-KW"/>
</dbReference>
<dbReference type="SUPFAM" id="SSF53850">
    <property type="entry name" value="Periplasmic binding protein-like II"/>
    <property type="match status" value="1"/>
</dbReference>
<dbReference type="PANTHER" id="PTHR30346">
    <property type="entry name" value="TRANSCRIPTIONAL DUAL REGULATOR HCAR-RELATED"/>
    <property type="match status" value="1"/>
</dbReference>
<dbReference type="EMBL" id="WNDQ01000045">
    <property type="protein sequence ID" value="KAF1019888.1"/>
    <property type="molecule type" value="Genomic_DNA"/>
</dbReference>
<dbReference type="Pfam" id="PF03466">
    <property type="entry name" value="LysR_substrate"/>
    <property type="match status" value="1"/>
</dbReference>
<dbReference type="InterPro" id="IPR005119">
    <property type="entry name" value="LysR_subst-bd"/>
</dbReference>
<reference evidence="7" key="1">
    <citation type="journal article" date="2020" name="MBio">
        <title>Horizontal gene transfer to a defensive symbiont with a reduced genome amongst a multipartite beetle microbiome.</title>
        <authorList>
            <person name="Waterworth S.C."/>
            <person name="Florez L.V."/>
            <person name="Rees E.R."/>
            <person name="Hertweck C."/>
            <person name="Kaltenpoth M."/>
            <person name="Kwan J.C."/>
        </authorList>
    </citation>
    <scope>NUCLEOTIDE SEQUENCE [LARGE SCALE GENOMIC DNA]</scope>
</reference>
<evidence type="ECO:0000256" key="3">
    <source>
        <dbReference type="ARBA" id="ARBA00023125"/>
    </source>
</evidence>
<dbReference type="InterPro" id="IPR036388">
    <property type="entry name" value="WH-like_DNA-bd_sf"/>
</dbReference>
<sequence>MSPGLTPPVPDLRAWRHFVAVAQELHFGRAAARLAMTQPPLTQSIAQLEAALGVRLFERTKRRVQLTAEGEALLPDVQDLLTRAQALPERARAIARGEVGRVRLAFVSTFGYERLPGWVRAYRTLHPRVTLELIEATGDVQVAGIAQGQIDAGFVLHVAGFEPEGLQRLPIAREPLWLALPQSHPLAGSADAASAPLAPAAMPALWREPLVIFPRHSLPSVYDAVFGLYHQAGQSPQVEQEAVQMQTIINLVSAGLGVAWVPQSVTQLRRPGVVYRRAPAAQTVWCETSLVWPHAPASAAVSGFVDFVAAQVGQETMRTA</sequence>
<evidence type="ECO:0000259" key="5">
    <source>
        <dbReference type="PROSITE" id="PS50931"/>
    </source>
</evidence>
<dbReference type="PRINTS" id="PR00039">
    <property type="entry name" value="HTHLYSR"/>
</dbReference>
<keyword evidence="4" id="KW-0804">Transcription</keyword>
<accession>A0A7V8JPM3</accession>
<evidence type="ECO:0000313" key="7">
    <source>
        <dbReference type="Proteomes" id="UP000461670"/>
    </source>
</evidence>
<dbReference type="InterPro" id="IPR036390">
    <property type="entry name" value="WH_DNA-bd_sf"/>
</dbReference>
<dbReference type="InterPro" id="IPR000847">
    <property type="entry name" value="LysR_HTH_N"/>
</dbReference>
<dbReference type="GO" id="GO:0003700">
    <property type="term" value="F:DNA-binding transcription factor activity"/>
    <property type="evidence" value="ECO:0007669"/>
    <property type="project" value="InterPro"/>
</dbReference>
<dbReference type="SUPFAM" id="SSF46785">
    <property type="entry name" value="Winged helix' DNA-binding domain"/>
    <property type="match status" value="1"/>
</dbReference>
<keyword evidence="2" id="KW-0805">Transcription regulation</keyword>
<dbReference type="FunFam" id="1.10.10.10:FF:000001">
    <property type="entry name" value="LysR family transcriptional regulator"/>
    <property type="match status" value="1"/>
</dbReference>
<evidence type="ECO:0000256" key="4">
    <source>
        <dbReference type="ARBA" id="ARBA00023163"/>
    </source>
</evidence>
<evidence type="ECO:0000256" key="1">
    <source>
        <dbReference type="ARBA" id="ARBA00009437"/>
    </source>
</evidence>
<evidence type="ECO:0000313" key="6">
    <source>
        <dbReference type="EMBL" id="KAF1019888.1"/>
    </source>
</evidence>
<feature type="domain" description="HTH lysR-type" evidence="5">
    <location>
        <begin position="10"/>
        <end position="67"/>
    </location>
</feature>
<evidence type="ECO:0000256" key="2">
    <source>
        <dbReference type="ARBA" id="ARBA00023015"/>
    </source>
</evidence>
<dbReference type="Gene3D" id="3.40.190.10">
    <property type="entry name" value="Periplasmic binding protein-like II"/>
    <property type="match status" value="2"/>
</dbReference>
<organism evidence="6 7">
    <name type="scientific">Paracidovorax wautersii</name>
    <dbReference type="NCBI Taxonomy" id="1177982"/>
    <lineage>
        <taxon>Bacteria</taxon>
        <taxon>Pseudomonadati</taxon>
        <taxon>Pseudomonadota</taxon>
        <taxon>Betaproteobacteria</taxon>
        <taxon>Burkholderiales</taxon>
        <taxon>Comamonadaceae</taxon>
        <taxon>Paracidovorax</taxon>
    </lineage>
</organism>
<comment type="caution">
    <text evidence="6">The sequence shown here is derived from an EMBL/GenBank/DDBJ whole genome shotgun (WGS) entry which is preliminary data.</text>
</comment>
<protein>
    <submittedName>
        <fullName evidence="6">HTH-type transcriptional regulator BenM</fullName>
    </submittedName>
</protein>